<gene>
    <name evidence="2" type="ORF">EU508_04655</name>
</gene>
<keyword evidence="1" id="KW-1133">Transmembrane helix</keyword>
<evidence type="ECO:0000313" key="3">
    <source>
        <dbReference type="Proteomes" id="UP000324162"/>
    </source>
</evidence>
<name>A0AB73BK34_9GAMM</name>
<comment type="caution">
    <text evidence="2">The sequence shown here is derived from an EMBL/GenBank/DDBJ whole genome shotgun (WGS) entry which is preliminary data.</text>
</comment>
<keyword evidence="1" id="KW-0472">Membrane</keyword>
<feature type="transmembrane region" description="Helical" evidence="1">
    <location>
        <begin position="12"/>
        <end position="31"/>
    </location>
</feature>
<evidence type="ECO:0008006" key="4">
    <source>
        <dbReference type="Google" id="ProtNLM"/>
    </source>
</evidence>
<feature type="transmembrane region" description="Helical" evidence="1">
    <location>
        <begin position="43"/>
        <end position="61"/>
    </location>
</feature>
<dbReference type="Proteomes" id="UP000324162">
    <property type="component" value="Unassembled WGS sequence"/>
</dbReference>
<evidence type="ECO:0000256" key="1">
    <source>
        <dbReference type="SAM" id="Phobius"/>
    </source>
</evidence>
<proteinExistence type="predicted"/>
<dbReference type="EMBL" id="SEUK01000042">
    <property type="protein sequence ID" value="KAA1163479.1"/>
    <property type="molecule type" value="Genomic_DNA"/>
</dbReference>
<sequence length="221" mass="24569">MMKNNGKASVSKFFIVLGIGSAIFFGAYAYCLLARKLLSGTEFVAFTLGTFAFSFVVAFAGRVTEFSIAGNVVKLKEATEFAEAAYDKLNSAILGSFKVSLQAVCKPAGGQDCLGILYDNRVPNFISLIEIIENTDFSVQLKEQICTVAEDIMRGQIYKIHQSSPGVAKHTPDPYDSNFNLPDMRQLLLWHMDEESNNNNAIESIEYYGQLEEVRVRYARI</sequence>
<protein>
    <recommendedName>
        <fullName evidence="4">DUF4760 domain-containing protein</fullName>
    </recommendedName>
</protein>
<accession>A0AB73BK34</accession>
<reference evidence="2 3" key="1">
    <citation type="submission" date="2019-01" db="EMBL/GenBank/DDBJ databases">
        <title>Genome sequences of marine Pseudoalteromonas species.</title>
        <authorList>
            <person name="Boraston A.B."/>
            <person name="Hehemann J.-H."/>
            <person name="Vickers C.J."/>
            <person name="Salama-Alber O."/>
            <person name="Abe K."/>
            <person name="Hettle A.J."/>
        </authorList>
    </citation>
    <scope>NUCLEOTIDE SEQUENCE [LARGE SCALE GENOMIC DNA]</scope>
    <source>
        <strain evidence="2 3">PS42</strain>
    </source>
</reference>
<organism evidence="2 3">
    <name type="scientific">Pseudoalteromonas fuliginea</name>
    <dbReference type="NCBI Taxonomy" id="1872678"/>
    <lineage>
        <taxon>Bacteria</taxon>
        <taxon>Pseudomonadati</taxon>
        <taxon>Pseudomonadota</taxon>
        <taxon>Gammaproteobacteria</taxon>
        <taxon>Alteromonadales</taxon>
        <taxon>Pseudoalteromonadaceae</taxon>
        <taxon>Pseudoalteromonas</taxon>
    </lineage>
</organism>
<evidence type="ECO:0000313" key="2">
    <source>
        <dbReference type="EMBL" id="KAA1163479.1"/>
    </source>
</evidence>
<keyword evidence="1" id="KW-0812">Transmembrane</keyword>
<dbReference type="AlphaFoldDB" id="A0AB73BK34"/>
<dbReference type="RefSeq" id="WP_188085235.1">
    <property type="nucleotide sequence ID" value="NZ_SEUK01000042.1"/>
</dbReference>